<evidence type="ECO:0000313" key="4">
    <source>
        <dbReference type="EMBL" id="SPD09657.1"/>
    </source>
</evidence>
<evidence type="ECO:0000256" key="2">
    <source>
        <dbReference type="ARBA" id="ARBA00022676"/>
    </source>
</evidence>
<dbReference type="CDD" id="cd03784">
    <property type="entry name" value="GT1_Gtf-like"/>
    <property type="match status" value="1"/>
</dbReference>
<dbReference type="FunFam" id="3.40.50.2000:FF:000020">
    <property type="entry name" value="Glycosyltransferase"/>
    <property type="match status" value="1"/>
</dbReference>
<sequence length="612" mass="68608">MVWGFHPTRALPLERLRSESFIISPPCLRSDHFKHLIVVCPCARIACALRPWFQRFEHPTIRSVEDCFYGLPACHLLIWTTLAADALIVFLDVCKFFDLDPYVIFDTWLSSQKETLGTILLFLLCVKMEEAIVLYPSPGRGHLISMVELGKLILKHHPSFSITILILSKPNTNTNTATGSDIALPQYVDSSTAQYIATVKSTTPSLTFHNLPPISEFTPTTSSPMELNYIIPRFNNLNLHQALKTISQTSKLKAFIIDFFCDAAFEVSKTNLGIPTYYFYTSGASTLTAFLYLSTLHKTMDKSFKDLNHTLIDIPGFPPVKASDMPKNLSDRSSKLYEFFLNTSTLMAKSNGLLVNSIELFEPKAIKAISDGLCVSDGPTPPIFCIGPLILSSSNEDKDDDEHECLKWLNSQPSQSVLFLCFGSMGLFSAKQLREMAVGLENSGQRFLWVVRNPPQNKEKEFNLDEILPKGFLERTKDRGFVVKEWAPQVAVLSHGSVGGFVTHCGWNSVLEAICVGVPMIAWPLYAEQRLNRVLLVEEMKVGLELKELEDGLVSGEELEKRVRELMESESEVRRAVRERASVFRDGVVAAVKEGGSSRVALAKLIELWRQD</sequence>
<dbReference type="GO" id="GO:0035251">
    <property type="term" value="F:UDP-glucosyltransferase activity"/>
    <property type="evidence" value="ECO:0007669"/>
    <property type="project" value="InterPro"/>
</dbReference>
<reference evidence="4" key="1">
    <citation type="submission" date="2018-02" db="EMBL/GenBank/DDBJ databases">
        <authorList>
            <person name="Cohen D.B."/>
            <person name="Kent A.D."/>
        </authorList>
    </citation>
    <scope>NUCLEOTIDE SEQUENCE</scope>
</reference>
<organism evidence="4">
    <name type="scientific">Fagus sylvatica</name>
    <name type="common">Beechnut</name>
    <dbReference type="NCBI Taxonomy" id="28930"/>
    <lineage>
        <taxon>Eukaryota</taxon>
        <taxon>Viridiplantae</taxon>
        <taxon>Streptophyta</taxon>
        <taxon>Embryophyta</taxon>
        <taxon>Tracheophyta</taxon>
        <taxon>Spermatophyta</taxon>
        <taxon>Magnoliopsida</taxon>
        <taxon>eudicotyledons</taxon>
        <taxon>Gunneridae</taxon>
        <taxon>Pentapetalae</taxon>
        <taxon>rosids</taxon>
        <taxon>fabids</taxon>
        <taxon>Fagales</taxon>
        <taxon>Fagaceae</taxon>
        <taxon>Fagus</taxon>
    </lineage>
</organism>
<dbReference type="EMBL" id="OIVN01003224">
    <property type="protein sequence ID" value="SPD09657.1"/>
    <property type="molecule type" value="Genomic_DNA"/>
</dbReference>
<keyword evidence="3" id="KW-0808">Transferase</keyword>
<dbReference type="InterPro" id="IPR035595">
    <property type="entry name" value="UDP_glycos_trans_CS"/>
</dbReference>
<dbReference type="InterPro" id="IPR050481">
    <property type="entry name" value="UDP-glycosyltransf_plant"/>
</dbReference>
<dbReference type="PROSITE" id="PS00375">
    <property type="entry name" value="UDPGT"/>
    <property type="match status" value="1"/>
</dbReference>
<dbReference type="SUPFAM" id="SSF53756">
    <property type="entry name" value="UDP-Glycosyltransferase/glycogen phosphorylase"/>
    <property type="match status" value="1"/>
</dbReference>
<dbReference type="Gene3D" id="3.40.50.2000">
    <property type="entry name" value="Glycogen Phosphorylase B"/>
    <property type="match status" value="2"/>
</dbReference>
<keyword evidence="2" id="KW-0328">Glycosyltransferase</keyword>
<gene>
    <name evidence="4" type="ORF">FSB_LOCUS37539</name>
</gene>
<name>A0A2N9H5C5_FAGSY</name>
<protein>
    <submittedName>
        <fullName evidence="4">Uncharacterized protein</fullName>
    </submittedName>
</protein>
<proteinExistence type="inferred from homology"/>
<evidence type="ECO:0000256" key="1">
    <source>
        <dbReference type="ARBA" id="ARBA00009995"/>
    </source>
</evidence>
<accession>A0A2N9H5C5</accession>
<dbReference type="AlphaFoldDB" id="A0A2N9H5C5"/>
<dbReference type="PANTHER" id="PTHR48048">
    <property type="entry name" value="GLYCOSYLTRANSFERASE"/>
    <property type="match status" value="1"/>
</dbReference>
<comment type="similarity">
    <text evidence="1">Belongs to the UDP-glycosyltransferase family.</text>
</comment>
<dbReference type="PANTHER" id="PTHR48048:SF30">
    <property type="entry name" value="GLYCOSYLTRANSFERASE"/>
    <property type="match status" value="1"/>
</dbReference>
<dbReference type="InterPro" id="IPR002213">
    <property type="entry name" value="UDP_glucos_trans"/>
</dbReference>
<dbReference type="Pfam" id="PF00201">
    <property type="entry name" value="UDPGT"/>
    <property type="match status" value="1"/>
</dbReference>
<evidence type="ECO:0000256" key="3">
    <source>
        <dbReference type="ARBA" id="ARBA00022679"/>
    </source>
</evidence>
<dbReference type="FunFam" id="3.40.50.2000:FF:000095">
    <property type="entry name" value="Glycosyltransferase"/>
    <property type="match status" value="1"/>
</dbReference>